<evidence type="ECO:0000313" key="2">
    <source>
        <dbReference type="Proteomes" id="UP001301350"/>
    </source>
</evidence>
<evidence type="ECO:0000313" key="1">
    <source>
        <dbReference type="EMBL" id="KAK4537581.1"/>
    </source>
</evidence>
<proteinExistence type="predicted"/>
<organism evidence="1 2">
    <name type="scientific">Cyanidium caldarium</name>
    <name type="common">Red alga</name>
    <dbReference type="NCBI Taxonomy" id="2771"/>
    <lineage>
        <taxon>Eukaryota</taxon>
        <taxon>Rhodophyta</taxon>
        <taxon>Bangiophyceae</taxon>
        <taxon>Cyanidiales</taxon>
        <taxon>Cyanidiaceae</taxon>
        <taxon>Cyanidium</taxon>
    </lineage>
</organism>
<dbReference type="EMBL" id="JANCYW010000013">
    <property type="protein sequence ID" value="KAK4537581.1"/>
    <property type="molecule type" value="Genomic_DNA"/>
</dbReference>
<reference evidence="1 2" key="1">
    <citation type="submission" date="2022-07" db="EMBL/GenBank/DDBJ databases">
        <title>Genome-wide signatures of adaptation to extreme environments.</title>
        <authorList>
            <person name="Cho C.H."/>
            <person name="Yoon H.S."/>
        </authorList>
    </citation>
    <scope>NUCLEOTIDE SEQUENCE [LARGE SCALE GENOMIC DNA]</scope>
    <source>
        <strain evidence="1 2">DBV 063 E5</strain>
    </source>
</reference>
<name>A0AAV9IZW6_CYACA</name>
<accession>A0AAV9IZW6</accession>
<keyword evidence="2" id="KW-1185">Reference proteome</keyword>
<dbReference type="AlphaFoldDB" id="A0AAV9IZW6"/>
<protein>
    <submittedName>
        <fullName evidence="1">Uncharacterized protein</fullName>
    </submittedName>
</protein>
<gene>
    <name evidence="1" type="ORF">CDCA_CDCA13G3606</name>
</gene>
<comment type="caution">
    <text evidence="1">The sequence shown here is derived from an EMBL/GenBank/DDBJ whole genome shotgun (WGS) entry which is preliminary data.</text>
</comment>
<sequence>MQAGRPLSEQVRRCERRWFLETEELARKGDVASMLLLAEMLHREYGCAVGGMERHVRRAHRLVREYLRRKYGLQSLNEAATVGQFGGVDADDLQHALQLYEETRAIGVPSPRPLTTETWPSRQL</sequence>
<dbReference type="Proteomes" id="UP001301350">
    <property type="component" value="Unassembled WGS sequence"/>
</dbReference>